<evidence type="ECO:0000313" key="2">
    <source>
        <dbReference type="EMBL" id="PTN10636.1"/>
    </source>
</evidence>
<dbReference type="RefSeq" id="WP_107820729.1">
    <property type="nucleotide sequence ID" value="NZ_OY782574.1"/>
</dbReference>
<keyword evidence="3" id="KW-1185">Reference proteome</keyword>
<dbReference type="OrthoDB" id="1043346at2"/>
<sequence length="259" mass="28088">MKKIVLLFTLLTVGLTSLQAQETPKMGPQKGTVTVSLLLGNASTYNTGEWFQLPAAGQESYTVYSPMVNGYPTNNSLINMIGAEGKWFFADSWAVRLSGAALLSSSPSYEGIAGVDGSSTITTIPTYNDVPAREVSEVIINAGADKYFATPNEHLFWYVAPVLNFHYARKTGYEVSGADPTYDPGTTRYSEAWGLGLSAIAGVEYYTSTGIFFGFELQGGSYMYTKNTLLPQEGLETLSADNHNFSFLSSPTVKIGFKF</sequence>
<feature type="chain" id="PRO_5015450030" evidence="1">
    <location>
        <begin position="21"/>
        <end position="259"/>
    </location>
</feature>
<dbReference type="Pfam" id="PF16961">
    <property type="entry name" value="OmpA_like"/>
    <property type="match status" value="1"/>
</dbReference>
<feature type="signal peptide" evidence="1">
    <location>
        <begin position="1"/>
        <end position="20"/>
    </location>
</feature>
<evidence type="ECO:0000313" key="3">
    <source>
        <dbReference type="Proteomes" id="UP000243525"/>
    </source>
</evidence>
<dbReference type="AlphaFoldDB" id="A0A2T5C6T7"/>
<comment type="caution">
    <text evidence="2">The sequence shown here is derived from an EMBL/GenBank/DDBJ whole genome shotgun (WGS) entry which is preliminary data.</text>
</comment>
<dbReference type="EMBL" id="QAAD01000001">
    <property type="protein sequence ID" value="PTN10636.1"/>
    <property type="molecule type" value="Genomic_DNA"/>
</dbReference>
<gene>
    <name evidence="2" type="ORF">C8N47_101286</name>
</gene>
<protein>
    <submittedName>
        <fullName evidence="2">Putative OmpA-OmpF-like porin</fullName>
    </submittedName>
</protein>
<name>A0A2T5C6T7_9BACT</name>
<dbReference type="InterPro" id="IPR031585">
    <property type="entry name" value="OmpA_OmpF-like"/>
</dbReference>
<accession>A0A2T5C6T7</accession>
<evidence type="ECO:0000256" key="1">
    <source>
        <dbReference type="SAM" id="SignalP"/>
    </source>
</evidence>
<keyword evidence="1" id="KW-0732">Signal</keyword>
<organism evidence="2 3">
    <name type="scientific">Mangrovibacterium marinum</name>
    <dbReference type="NCBI Taxonomy" id="1639118"/>
    <lineage>
        <taxon>Bacteria</taxon>
        <taxon>Pseudomonadati</taxon>
        <taxon>Bacteroidota</taxon>
        <taxon>Bacteroidia</taxon>
        <taxon>Marinilabiliales</taxon>
        <taxon>Prolixibacteraceae</taxon>
        <taxon>Mangrovibacterium</taxon>
    </lineage>
</organism>
<proteinExistence type="predicted"/>
<dbReference type="Proteomes" id="UP000243525">
    <property type="component" value="Unassembled WGS sequence"/>
</dbReference>
<reference evidence="2 3" key="1">
    <citation type="submission" date="2018-04" db="EMBL/GenBank/DDBJ databases">
        <title>Genomic Encyclopedia of Archaeal and Bacterial Type Strains, Phase II (KMG-II): from individual species to whole genera.</title>
        <authorList>
            <person name="Goeker M."/>
        </authorList>
    </citation>
    <scope>NUCLEOTIDE SEQUENCE [LARGE SCALE GENOMIC DNA]</scope>
    <source>
        <strain evidence="2 3">DSM 28823</strain>
    </source>
</reference>